<keyword evidence="3" id="KW-1185">Reference proteome</keyword>
<organism evidence="2 3">
    <name type="scientific">Streptomyces orinoci</name>
    <name type="common">Streptoverticillium orinoci</name>
    <dbReference type="NCBI Taxonomy" id="67339"/>
    <lineage>
        <taxon>Bacteria</taxon>
        <taxon>Bacillati</taxon>
        <taxon>Actinomycetota</taxon>
        <taxon>Actinomycetes</taxon>
        <taxon>Kitasatosporales</taxon>
        <taxon>Streptomycetaceae</taxon>
        <taxon>Streptomyces</taxon>
    </lineage>
</organism>
<dbReference type="Proteomes" id="UP001552594">
    <property type="component" value="Unassembled WGS sequence"/>
</dbReference>
<dbReference type="Pfam" id="PF12728">
    <property type="entry name" value="HTH_17"/>
    <property type="match status" value="1"/>
</dbReference>
<dbReference type="EMBL" id="JBFAUK010000024">
    <property type="protein sequence ID" value="MEV5509850.1"/>
    <property type="molecule type" value="Genomic_DNA"/>
</dbReference>
<reference evidence="2 3" key="1">
    <citation type="submission" date="2024-06" db="EMBL/GenBank/DDBJ databases">
        <title>The Natural Products Discovery Center: Release of the First 8490 Sequenced Strains for Exploring Actinobacteria Biosynthetic Diversity.</title>
        <authorList>
            <person name="Kalkreuter E."/>
            <person name="Kautsar S.A."/>
            <person name="Yang D."/>
            <person name="Bader C.D."/>
            <person name="Teijaro C.N."/>
            <person name="Fluegel L."/>
            <person name="Davis C.M."/>
            <person name="Simpson J.R."/>
            <person name="Lauterbach L."/>
            <person name="Steele A.D."/>
            <person name="Gui C."/>
            <person name="Meng S."/>
            <person name="Li G."/>
            <person name="Viehrig K."/>
            <person name="Ye F."/>
            <person name="Su P."/>
            <person name="Kiefer A.F."/>
            <person name="Nichols A."/>
            <person name="Cepeda A.J."/>
            <person name="Yan W."/>
            <person name="Fan B."/>
            <person name="Jiang Y."/>
            <person name="Adhikari A."/>
            <person name="Zheng C.-J."/>
            <person name="Schuster L."/>
            <person name="Cowan T.M."/>
            <person name="Smanski M.J."/>
            <person name="Chevrette M.G."/>
            <person name="De Carvalho L.P.S."/>
            <person name="Shen B."/>
        </authorList>
    </citation>
    <scope>NUCLEOTIDE SEQUENCE [LARGE SCALE GENOMIC DNA]</scope>
    <source>
        <strain evidence="2 3">NPDC052347</strain>
    </source>
</reference>
<dbReference type="RefSeq" id="WP_109281773.1">
    <property type="nucleotide sequence ID" value="NZ_JBFAUK010000024.1"/>
</dbReference>
<dbReference type="InterPro" id="IPR041657">
    <property type="entry name" value="HTH_17"/>
</dbReference>
<evidence type="ECO:0000259" key="1">
    <source>
        <dbReference type="Pfam" id="PF12728"/>
    </source>
</evidence>
<gene>
    <name evidence="2" type="ORF">AB0L16_26000</name>
</gene>
<proteinExistence type="predicted"/>
<accession>A0ABV3K489</accession>
<evidence type="ECO:0000313" key="3">
    <source>
        <dbReference type="Proteomes" id="UP001552594"/>
    </source>
</evidence>
<protein>
    <submittedName>
        <fullName evidence="2">Helix-turn-helix domain-containing protein</fullName>
    </submittedName>
</protein>
<name>A0ABV3K489_STRON</name>
<feature type="domain" description="Helix-turn-helix" evidence="1">
    <location>
        <begin position="29"/>
        <end position="68"/>
    </location>
</feature>
<evidence type="ECO:0000313" key="2">
    <source>
        <dbReference type="EMBL" id="MEV5509850.1"/>
    </source>
</evidence>
<comment type="caution">
    <text evidence="2">The sequence shown here is derived from an EMBL/GenBank/DDBJ whole genome shotgun (WGS) entry which is preliminary data.</text>
</comment>
<sequence>MAGHAQSPNARRRARADDLLPLTAVLAELGITRATWYRWRNRGYGPEARRLPNGQIRVRRGALDDFKNSLEAA</sequence>